<keyword evidence="4" id="KW-0964">Secreted</keyword>
<dbReference type="NCBIfam" id="TIGR01376">
    <property type="entry name" value="POMP_repeat"/>
    <property type="match status" value="1"/>
</dbReference>
<evidence type="ECO:0000256" key="1">
    <source>
        <dbReference type="ARBA" id="ARBA00004196"/>
    </source>
</evidence>
<evidence type="ECO:0000256" key="5">
    <source>
        <dbReference type="ARBA" id="ARBA00022729"/>
    </source>
</evidence>
<proteinExistence type="predicted"/>
<evidence type="ECO:0000313" key="8">
    <source>
        <dbReference type="EMBL" id="TWW00409.1"/>
    </source>
</evidence>
<evidence type="ECO:0000313" key="9">
    <source>
        <dbReference type="Proteomes" id="UP000318815"/>
    </source>
</evidence>
<dbReference type="GO" id="GO:0005576">
    <property type="term" value="C:extracellular region"/>
    <property type="evidence" value="ECO:0007669"/>
    <property type="project" value="UniProtKB-SubCell"/>
</dbReference>
<comment type="caution">
    <text evidence="8">The sequence shown here is derived from an EMBL/GenBank/DDBJ whole genome shotgun (WGS) entry which is preliminary data.</text>
</comment>
<keyword evidence="7" id="KW-0998">Cell outer membrane</keyword>
<evidence type="ECO:0000256" key="7">
    <source>
        <dbReference type="ARBA" id="ARBA00023237"/>
    </source>
</evidence>
<evidence type="ECO:0000256" key="4">
    <source>
        <dbReference type="ARBA" id="ARBA00022525"/>
    </source>
</evidence>
<dbReference type="InterPro" id="IPR003368">
    <property type="entry name" value="POMP_repeat"/>
</dbReference>
<keyword evidence="5" id="KW-0732">Signal</keyword>
<keyword evidence="6" id="KW-0472">Membrane</keyword>
<organism evidence="8 9">
    <name type="scientific">Chitinophaga pinensis</name>
    <dbReference type="NCBI Taxonomy" id="79329"/>
    <lineage>
        <taxon>Bacteria</taxon>
        <taxon>Pseudomonadati</taxon>
        <taxon>Bacteroidota</taxon>
        <taxon>Chitinophagia</taxon>
        <taxon>Chitinophagales</taxon>
        <taxon>Chitinophagaceae</taxon>
        <taxon>Chitinophaga</taxon>
    </lineage>
</organism>
<accession>A0A5C6LXI8</accession>
<evidence type="ECO:0000256" key="6">
    <source>
        <dbReference type="ARBA" id="ARBA00023136"/>
    </source>
</evidence>
<reference evidence="8 9" key="1">
    <citation type="submission" date="2019-08" db="EMBL/GenBank/DDBJ databases">
        <title>Whole genome sequencing of chitin degrading bacteria Chitinophaga pinensis YS16.</title>
        <authorList>
            <person name="Singh R.P."/>
            <person name="Manchanda G."/>
            <person name="Maurya I.K."/>
            <person name="Joshi N.K."/>
            <person name="Srivastava A.K."/>
        </authorList>
    </citation>
    <scope>NUCLEOTIDE SEQUENCE [LARGE SCALE GENOMIC DNA]</scope>
    <source>
        <strain evidence="8 9">YS-16</strain>
    </source>
</reference>
<dbReference type="EMBL" id="VOHS01000009">
    <property type="protein sequence ID" value="TWW00409.1"/>
    <property type="molecule type" value="Genomic_DNA"/>
</dbReference>
<evidence type="ECO:0000256" key="2">
    <source>
        <dbReference type="ARBA" id="ARBA00004442"/>
    </source>
</evidence>
<dbReference type="Proteomes" id="UP000318815">
    <property type="component" value="Unassembled WGS sequence"/>
</dbReference>
<keyword evidence="9" id="KW-1185">Reference proteome</keyword>
<evidence type="ECO:0000256" key="3">
    <source>
        <dbReference type="ARBA" id="ARBA00004613"/>
    </source>
</evidence>
<comment type="subcellular location">
    <subcellularLocation>
        <location evidence="1">Cell envelope</location>
    </subcellularLocation>
    <subcellularLocation>
        <location evidence="2">Cell outer membrane</location>
    </subcellularLocation>
    <subcellularLocation>
        <location evidence="3">Secreted</location>
    </subcellularLocation>
</comment>
<protein>
    <submittedName>
        <fullName evidence="8">Uncharacterized protein</fullName>
    </submittedName>
</protein>
<dbReference type="AlphaFoldDB" id="A0A5C6LXI8"/>
<dbReference type="GO" id="GO:0009279">
    <property type="term" value="C:cell outer membrane"/>
    <property type="evidence" value="ECO:0007669"/>
    <property type="project" value="UniProtKB-SubCell"/>
</dbReference>
<name>A0A5C6LXI8_9BACT</name>
<gene>
    <name evidence="8" type="ORF">FEF09_11535</name>
</gene>
<sequence length="26" mass="2565">MGFVNCINNSCGGGGAISSPPIRLLS</sequence>